<protein>
    <recommendedName>
        <fullName evidence="5 13">D-alanine aminotransferase</fullName>
        <ecNumber evidence="4 13">2.6.1.21</ecNumber>
    </recommendedName>
</protein>
<comment type="caution">
    <text evidence="14">The sequence shown here is derived from an EMBL/GenBank/DDBJ whole genome shotgun (WGS) entry which is preliminary data.</text>
</comment>
<dbReference type="GO" id="GO:0046394">
    <property type="term" value="P:carboxylic acid biosynthetic process"/>
    <property type="evidence" value="ECO:0007669"/>
    <property type="project" value="UniProtKB-ARBA"/>
</dbReference>
<evidence type="ECO:0000313" key="15">
    <source>
        <dbReference type="Proteomes" id="UP000034287"/>
    </source>
</evidence>
<evidence type="ECO:0000313" key="14">
    <source>
        <dbReference type="EMBL" id="KKK35815.1"/>
    </source>
</evidence>
<dbReference type="Proteomes" id="UP000034287">
    <property type="component" value="Unassembled WGS sequence"/>
</dbReference>
<dbReference type="InterPro" id="IPR043132">
    <property type="entry name" value="BCAT-like_C"/>
</dbReference>
<reference evidence="14 15" key="1">
    <citation type="submission" date="2015-04" db="EMBL/GenBank/DDBJ databases">
        <title>Taxonomic description and genome sequence of Salinicoccus sediminis sp. nov., a novel hyper halotolerant bacterium isolated from marine sediment.</title>
        <authorList>
            <person name="Mathan Kumar R."/>
            <person name="Kaur G."/>
            <person name="Kumar N."/>
            <person name="Kumar A."/>
            <person name="Singh N.K."/>
            <person name="Kaur N."/>
            <person name="Mayilraj S."/>
        </authorList>
    </citation>
    <scope>NUCLEOTIDE SEQUENCE [LARGE SCALE GENOMIC DNA]</scope>
    <source>
        <strain evidence="14 15">SV-16</strain>
    </source>
</reference>
<comment type="catalytic activity">
    <reaction evidence="10 13">
        <text>D-alanine + 2-oxoglutarate = D-glutamate + pyruvate</text>
        <dbReference type="Rhea" id="RHEA:15869"/>
        <dbReference type="ChEBI" id="CHEBI:15361"/>
        <dbReference type="ChEBI" id="CHEBI:16810"/>
        <dbReference type="ChEBI" id="CHEBI:29986"/>
        <dbReference type="ChEBI" id="CHEBI:57416"/>
        <dbReference type="EC" id="2.6.1.21"/>
    </reaction>
</comment>
<keyword evidence="7 14" id="KW-0808">Transferase</keyword>
<dbReference type="CDD" id="cd01558">
    <property type="entry name" value="D-AAT_like"/>
    <property type="match status" value="1"/>
</dbReference>
<evidence type="ECO:0000256" key="3">
    <source>
        <dbReference type="ARBA" id="ARBA00011738"/>
    </source>
</evidence>
<comment type="subunit">
    <text evidence="3">Homodimer.</text>
</comment>
<dbReference type="GO" id="GO:0005829">
    <property type="term" value="C:cytosol"/>
    <property type="evidence" value="ECO:0007669"/>
    <property type="project" value="TreeGrafter"/>
</dbReference>
<name>A0A0M2ST63_9STAP</name>
<dbReference type="GO" id="GO:0047810">
    <property type="term" value="F:D-alanine-2-oxoglutarate aminotransferase activity"/>
    <property type="evidence" value="ECO:0007669"/>
    <property type="project" value="UniProtKB-EC"/>
</dbReference>
<keyword evidence="6 14" id="KW-0032">Aminotransferase</keyword>
<proteinExistence type="inferred from homology"/>
<dbReference type="PANTHER" id="PTHR42743">
    <property type="entry name" value="AMINO-ACID AMINOTRANSFERASE"/>
    <property type="match status" value="1"/>
</dbReference>
<dbReference type="Pfam" id="PF01063">
    <property type="entry name" value="Aminotran_4"/>
    <property type="match status" value="1"/>
</dbReference>
<dbReference type="InterPro" id="IPR001544">
    <property type="entry name" value="Aminotrans_IV"/>
</dbReference>
<dbReference type="EC" id="2.6.1.21" evidence="4 13"/>
<evidence type="ECO:0000256" key="1">
    <source>
        <dbReference type="ARBA" id="ARBA00001933"/>
    </source>
</evidence>
<dbReference type="GO" id="GO:0030170">
    <property type="term" value="F:pyridoxal phosphate binding"/>
    <property type="evidence" value="ECO:0007669"/>
    <property type="project" value="InterPro"/>
</dbReference>
<keyword evidence="8 12" id="KW-0663">Pyridoxal phosphate</keyword>
<evidence type="ECO:0000256" key="12">
    <source>
        <dbReference type="RuleBase" id="RU004516"/>
    </source>
</evidence>
<dbReference type="PANTHER" id="PTHR42743:SF10">
    <property type="entry name" value="D-ALANINE AMINOTRANSFERASE"/>
    <property type="match status" value="1"/>
</dbReference>
<dbReference type="InterPro" id="IPR018300">
    <property type="entry name" value="Aminotrans_IV_CS"/>
</dbReference>
<dbReference type="EMBL" id="LAYZ01000001">
    <property type="protein sequence ID" value="KKK35815.1"/>
    <property type="molecule type" value="Genomic_DNA"/>
</dbReference>
<evidence type="ECO:0000256" key="11">
    <source>
        <dbReference type="RuleBase" id="RU004106"/>
    </source>
</evidence>
<dbReference type="AlphaFoldDB" id="A0A0M2ST63"/>
<evidence type="ECO:0000256" key="8">
    <source>
        <dbReference type="ARBA" id="ARBA00022898"/>
    </source>
</evidence>
<dbReference type="InterPro" id="IPR043131">
    <property type="entry name" value="BCAT-like_N"/>
</dbReference>
<dbReference type="PATRIC" id="fig|1432562.3.peg.632"/>
<comment type="cofactor">
    <cofactor evidence="1 12">
        <name>pyridoxal 5'-phosphate</name>
        <dbReference type="ChEBI" id="CHEBI:597326"/>
    </cofactor>
</comment>
<evidence type="ECO:0000256" key="2">
    <source>
        <dbReference type="ARBA" id="ARBA00009320"/>
    </source>
</evidence>
<dbReference type="OrthoDB" id="9805628at2"/>
<accession>A0A0M2ST63</accession>
<organism evidence="14 15">
    <name type="scientific">Salinicoccus sediminis</name>
    <dbReference type="NCBI Taxonomy" id="1432562"/>
    <lineage>
        <taxon>Bacteria</taxon>
        <taxon>Bacillati</taxon>
        <taxon>Bacillota</taxon>
        <taxon>Bacilli</taxon>
        <taxon>Bacillales</taxon>
        <taxon>Staphylococcaceae</taxon>
        <taxon>Salinicoccus</taxon>
    </lineage>
</organism>
<dbReference type="GO" id="GO:0046416">
    <property type="term" value="P:D-amino acid metabolic process"/>
    <property type="evidence" value="ECO:0007669"/>
    <property type="project" value="InterPro"/>
</dbReference>
<comment type="similarity">
    <text evidence="2 11">Belongs to the class-IV pyridoxal-phosphate-dependent aminotransferase family.</text>
</comment>
<dbReference type="NCBIfam" id="TIGR01121">
    <property type="entry name" value="D_amino_aminoT"/>
    <property type="match status" value="1"/>
</dbReference>
<dbReference type="RefSeq" id="WP_046512364.1">
    <property type="nucleotide sequence ID" value="NZ_LAYZ01000001.1"/>
</dbReference>
<dbReference type="InterPro" id="IPR050571">
    <property type="entry name" value="Class-IV_PLP-Dep_Aminotrnsfr"/>
</dbReference>
<dbReference type="Gene3D" id="3.30.470.10">
    <property type="match status" value="1"/>
</dbReference>
<dbReference type="Gene3D" id="3.20.10.10">
    <property type="entry name" value="D-amino Acid Aminotransferase, subunit A, domain 2"/>
    <property type="match status" value="1"/>
</dbReference>
<dbReference type="GO" id="GO:0008652">
    <property type="term" value="P:amino acid biosynthetic process"/>
    <property type="evidence" value="ECO:0007669"/>
    <property type="project" value="UniProtKB-ARBA"/>
</dbReference>
<evidence type="ECO:0000256" key="5">
    <source>
        <dbReference type="ARBA" id="ARBA00021779"/>
    </source>
</evidence>
<dbReference type="PROSITE" id="PS00770">
    <property type="entry name" value="AA_TRANSFER_CLASS_4"/>
    <property type="match status" value="1"/>
</dbReference>
<sequence length="282" mass="32055">MKISFYNGEFKDDEELRVMYQDRAFYFGDGVYEVIRYYDGEFFTLEGHLDRLMNSMSEIEIEGMERTELLDIVTELKERNTIENGALYIQVSRGIQNRNHAYPVDVKPVVLACINEARRPHSQSENGVHVITSEDYRWLKCHVKSLNLLANVMEKERAVKAGAHETVMHRDGVVTEGSSTNVFIVRNGILKTHPADNLILNGITRQEVLRIAGELDVPVEEAGFSVEELMDAEEVIITSTTQEVTPVVKVDDTIIGNGQRGMVTKRIQEVFDANIHKLNLVK</sequence>
<evidence type="ECO:0000256" key="6">
    <source>
        <dbReference type="ARBA" id="ARBA00022576"/>
    </source>
</evidence>
<evidence type="ECO:0000256" key="10">
    <source>
        <dbReference type="ARBA" id="ARBA00047911"/>
    </source>
</evidence>
<evidence type="ECO:0000256" key="7">
    <source>
        <dbReference type="ARBA" id="ARBA00022679"/>
    </source>
</evidence>
<evidence type="ECO:0000256" key="4">
    <source>
        <dbReference type="ARBA" id="ARBA00012874"/>
    </source>
</evidence>
<dbReference type="SUPFAM" id="SSF56752">
    <property type="entry name" value="D-aminoacid aminotransferase-like PLP-dependent enzymes"/>
    <property type="match status" value="1"/>
</dbReference>
<comment type="function">
    <text evidence="9">Acts on the D-isomers of alanine, leucine, aspartate, glutamate, aminobutyrate, norvaline and asparagine. The enzyme transfers an amino group from a substrate D-amino acid to the pyridoxal phosphate cofactor to form pyridoxamine and an alpha-keto acid in the first half-reaction. The second half-reaction is the reverse of the first, transferring the amino group from the pyridoxamine to a second alpha-keto acid to form the product D-amino acid via a ping-pong mechanism. This is an important process in the formation of D-alanine and D-glutamate, which are essential bacterial cell wall components.</text>
</comment>
<dbReference type="FunFam" id="3.20.10.10:FF:000002">
    <property type="entry name" value="D-alanine aminotransferase"/>
    <property type="match status" value="1"/>
</dbReference>
<dbReference type="STRING" id="1432562.WN59_03085"/>
<gene>
    <name evidence="14" type="ORF">WN59_03085</name>
</gene>
<keyword evidence="15" id="KW-1185">Reference proteome</keyword>
<dbReference type="InterPro" id="IPR005784">
    <property type="entry name" value="D_amino_transT"/>
</dbReference>
<dbReference type="InterPro" id="IPR036038">
    <property type="entry name" value="Aminotransferase-like"/>
</dbReference>
<evidence type="ECO:0000256" key="13">
    <source>
        <dbReference type="RuleBase" id="RU004520"/>
    </source>
</evidence>
<evidence type="ECO:0000256" key="9">
    <source>
        <dbReference type="ARBA" id="ARBA00025411"/>
    </source>
</evidence>